<keyword evidence="10" id="KW-1185">Reference proteome</keyword>
<evidence type="ECO:0000259" key="6">
    <source>
        <dbReference type="Pfam" id="PF00931"/>
    </source>
</evidence>
<dbReference type="InterPro" id="IPR058922">
    <property type="entry name" value="WHD_DRP"/>
</dbReference>
<dbReference type="Gene3D" id="3.40.50.300">
    <property type="entry name" value="P-loop containing nucleotide triphosphate hydrolases"/>
    <property type="match status" value="1"/>
</dbReference>
<sequence length="1208" mass="136528">MAESAVLPLLAEAAKPMIGVLVSRVTAEIQLCRDFNRDLSELQRKIQIISSTVLNMTSATNTRSSSSSSNTMELWVRDVVNIVHNVEDLLDVLAYEKQRQVVMKRTFLWPLKQVYFRRKISRWIKRINTITGEALIEAQTIIQLKDLVHSTSPLPTATNFITNEGAAAAAENRLQQLRRYVDISLIVGRDSDVDSVVDKLCNPSKDCYNTSNNCLSVVAVVGIGGIGKTVLAKKVFEDKRVTTKFTQRIWVVVSENFNLMKILNNMLESVDMNHSVTTSSREVAERKLKENLDGTRYLLVLDDVWNSHQGTWDVLKSSLESIGGSQESMILVTTRDNAVAQTVHAFVHPLPELTEDDSWYLFKEVAFAKISREYISIFETTGKKIVQKCKGVPLAIKTIGGMLEKKLHLHLWEKIERSEIWDLSQDDTGILPSLMLSYKNLSSPFLQKCFSSSAILPKGYCILKDGMIGKWMALGLVQQSENGDLMEDIAQEYIDELLSISFLHEVQRDVLGEIVWYGMHDLVHDLARSVSGHEFLNLQAGNHVTTISDVRHLAIHKHKELKIDCWDKTVVENLRALHVYKGSPGGLLKHVKYLRVLDLCDMGLEEVPESVAGLKCLKSLSLAANPIKVLPEFVTELYNLQSLNLLKCDLLKEVPGGLSNLVNLRHLMIKILNLPAGMIGQLRCLQTLPPLWVNEGGFQISELGDLPHVSGSLAIHGLEHINSKQDAESASLSEKSRVKKLRLLWDSDDDWIKHKEVLDGLKPKSNLRYLIICGYGGEIFPSWLMRMDVIKIIELVGCRRCQKLPTLGHLPFLEKLLIEDMESLECIGEELYCNTAILTEVKSSMVYFPSLKQLRLIGLHKLTEWVEPSSGGWTLFPLLEELKMAYCHELTTTPNTFPSLKQLTVTNITSGRPLSNIITNKSSVKCLKVLQLDWITDITDLPEYLAESCKSLQTLKIGNCVNLSFLPENLSMLISLQVLEIKRCDKLVSIPNLSNLGSLRELMIFHNLALTSVPKGLQSCNSLERLWFACCPKVETLPDLTGLTRLCNLSIRSMTKMITQPPDWLYTLPCLRLLGIGSYWELDEVPDMSFLVKIVSLESLHLFGWEKLQSLPEQLQQFTTLKELGICDCDNMEYLPDWVGNLSSLRYLSPTRCRNLKRLPTMDAMKRLTKLSFLKIEDCPELEEAVQFNGSEYHKISHIEIKIVYPTY</sequence>
<dbReference type="RefSeq" id="XP_056686761.1">
    <property type="nucleotide sequence ID" value="XM_056830783.1"/>
</dbReference>
<dbReference type="KEGG" id="soe:110781762"/>
<dbReference type="InterPro" id="IPR041118">
    <property type="entry name" value="Rx_N"/>
</dbReference>
<dbReference type="GO" id="GO:0005634">
    <property type="term" value="C:nucleus"/>
    <property type="evidence" value="ECO:0007669"/>
    <property type="project" value="UniProtKB-SubCell"/>
</dbReference>
<dbReference type="SUPFAM" id="SSF52058">
    <property type="entry name" value="L domain-like"/>
    <property type="match status" value="2"/>
</dbReference>
<evidence type="ECO:0000256" key="5">
    <source>
        <dbReference type="ARBA" id="ARBA00022840"/>
    </source>
</evidence>
<evidence type="ECO:0000313" key="10">
    <source>
        <dbReference type="Proteomes" id="UP000813463"/>
    </source>
</evidence>
<dbReference type="Pfam" id="PF00931">
    <property type="entry name" value="NB-ARC"/>
    <property type="match status" value="1"/>
</dbReference>
<dbReference type="SUPFAM" id="SSF52540">
    <property type="entry name" value="P-loop containing nucleoside triphosphate hydrolases"/>
    <property type="match status" value="1"/>
</dbReference>
<feature type="domain" description="Disease resistance protein winged helix" evidence="8">
    <location>
        <begin position="455"/>
        <end position="527"/>
    </location>
</feature>
<dbReference type="GO" id="GO:0003677">
    <property type="term" value="F:DNA binding"/>
    <property type="evidence" value="ECO:0007669"/>
    <property type="project" value="UniProtKB-KW"/>
</dbReference>
<keyword evidence="2" id="KW-0677">Repeat</keyword>
<dbReference type="GeneID" id="110781762"/>
<feature type="domain" description="NB-ARC" evidence="6">
    <location>
        <begin position="211"/>
        <end position="369"/>
    </location>
</feature>
<evidence type="ECO:0000256" key="3">
    <source>
        <dbReference type="ARBA" id="ARBA00022741"/>
    </source>
</evidence>
<organism evidence="10 11">
    <name type="scientific">Spinacia oleracea</name>
    <name type="common">Spinach</name>
    <dbReference type="NCBI Taxonomy" id="3562"/>
    <lineage>
        <taxon>Eukaryota</taxon>
        <taxon>Viridiplantae</taxon>
        <taxon>Streptophyta</taxon>
        <taxon>Embryophyta</taxon>
        <taxon>Tracheophyta</taxon>
        <taxon>Spermatophyta</taxon>
        <taxon>Magnoliopsida</taxon>
        <taxon>eudicotyledons</taxon>
        <taxon>Gunneridae</taxon>
        <taxon>Pentapetalae</taxon>
        <taxon>Caryophyllales</taxon>
        <taxon>Chenopodiaceae</taxon>
        <taxon>Chenopodioideae</taxon>
        <taxon>Anserineae</taxon>
        <taxon>Spinacia</taxon>
    </lineage>
</organism>
<feature type="domain" description="R13L1/DRL21-like LRR repeat region" evidence="9">
    <location>
        <begin position="700"/>
        <end position="821"/>
    </location>
</feature>
<evidence type="ECO:0000256" key="4">
    <source>
        <dbReference type="ARBA" id="ARBA00022821"/>
    </source>
</evidence>
<evidence type="ECO:0000313" key="13">
    <source>
        <dbReference type="RefSeq" id="XP_056686762.1"/>
    </source>
</evidence>
<evidence type="ECO:0000259" key="9">
    <source>
        <dbReference type="Pfam" id="PF25019"/>
    </source>
</evidence>
<dbReference type="Gene3D" id="1.10.8.430">
    <property type="entry name" value="Helical domain of apoptotic protease-activating factors"/>
    <property type="match status" value="1"/>
</dbReference>
<dbReference type="InterPro" id="IPR036388">
    <property type="entry name" value="WH-like_DNA-bd_sf"/>
</dbReference>
<name>A0A9R0I386_SPIOL</name>
<keyword evidence="4" id="KW-0611">Plant defense</keyword>
<accession>A0A9R0I386</accession>
<feature type="domain" description="Disease resistance N-terminal" evidence="7">
    <location>
        <begin position="15"/>
        <end position="101"/>
    </location>
</feature>
<keyword evidence="5" id="KW-0067">ATP-binding</keyword>
<gene>
    <name evidence="11 12 13 14" type="primary">LOC110781762</name>
</gene>
<dbReference type="InterPro" id="IPR027417">
    <property type="entry name" value="P-loop_NTPase"/>
</dbReference>
<evidence type="ECO:0000313" key="11">
    <source>
        <dbReference type="RefSeq" id="XP_021841505.2"/>
    </source>
</evidence>
<dbReference type="InterPro" id="IPR056789">
    <property type="entry name" value="LRR_R13L1-DRL21"/>
</dbReference>
<dbReference type="Pfam" id="PF23559">
    <property type="entry name" value="WHD_DRP"/>
    <property type="match status" value="1"/>
</dbReference>
<dbReference type="RefSeq" id="XP_056686762.1">
    <property type="nucleotide sequence ID" value="XM_056830784.1"/>
</dbReference>
<dbReference type="RefSeq" id="XP_021841505.2">
    <property type="nucleotide sequence ID" value="XM_021985813.2"/>
</dbReference>
<reference evidence="11 12" key="2">
    <citation type="submission" date="2025-05" db="UniProtKB">
        <authorList>
            <consortium name="RefSeq"/>
        </authorList>
    </citation>
    <scope>IDENTIFICATION</scope>
    <source>
        <tissue evidence="11 12">Leaf</tissue>
    </source>
</reference>
<keyword evidence="1" id="KW-0433">Leucine-rich repeat</keyword>
<dbReference type="Gene3D" id="1.20.5.4130">
    <property type="match status" value="1"/>
</dbReference>
<dbReference type="Gene3D" id="3.80.10.10">
    <property type="entry name" value="Ribonuclease Inhibitor"/>
    <property type="match status" value="4"/>
</dbReference>
<reference evidence="10" key="1">
    <citation type="journal article" date="2021" name="Nat. Commun.">
        <title>Genomic analyses provide insights into spinach domestication and the genetic basis of agronomic traits.</title>
        <authorList>
            <person name="Cai X."/>
            <person name="Sun X."/>
            <person name="Xu C."/>
            <person name="Sun H."/>
            <person name="Wang X."/>
            <person name="Ge C."/>
            <person name="Zhang Z."/>
            <person name="Wang Q."/>
            <person name="Fei Z."/>
            <person name="Jiao C."/>
            <person name="Wang Q."/>
        </authorList>
    </citation>
    <scope>NUCLEOTIDE SEQUENCE [LARGE SCALE GENOMIC DNA]</scope>
    <source>
        <strain evidence="10">cv. Varoflay</strain>
    </source>
</reference>
<dbReference type="Pfam" id="PF18052">
    <property type="entry name" value="Rx_N"/>
    <property type="match status" value="1"/>
</dbReference>
<evidence type="ECO:0000313" key="14">
    <source>
        <dbReference type="RefSeq" id="XP_056686763.1"/>
    </source>
</evidence>
<dbReference type="AlphaFoldDB" id="A0A9R0I386"/>
<dbReference type="Proteomes" id="UP000813463">
    <property type="component" value="Chromosome 6"/>
</dbReference>
<dbReference type="Pfam" id="PF25019">
    <property type="entry name" value="LRR_R13L1-DRL21"/>
    <property type="match status" value="1"/>
</dbReference>
<dbReference type="RefSeq" id="XP_056686763.1">
    <property type="nucleotide sequence ID" value="XM_056830785.1"/>
</dbReference>
<dbReference type="PANTHER" id="PTHR36766:SF40">
    <property type="entry name" value="DISEASE RESISTANCE PROTEIN RGA3"/>
    <property type="match status" value="1"/>
</dbReference>
<proteinExistence type="predicted"/>
<dbReference type="PRINTS" id="PR00364">
    <property type="entry name" value="DISEASERSIST"/>
</dbReference>
<evidence type="ECO:0000256" key="1">
    <source>
        <dbReference type="ARBA" id="ARBA00022614"/>
    </source>
</evidence>
<evidence type="ECO:0000313" key="12">
    <source>
        <dbReference type="RefSeq" id="XP_056686761.1"/>
    </source>
</evidence>
<dbReference type="InterPro" id="IPR042197">
    <property type="entry name" value="Apaf_helical"/>
</dbReference>
<protein>
    <submittedName>
        <fullName evidence="11 12">Disease resistance protein RGA1</fullName>
    </submittedName>
</protein>
<dbReference type="InterPro" id="IPR032675">
    <property type="entry name" value="LRR_dom_sf"/>
</dbReference>
<dbReference type="InterPro" id="IPR002182">
    <property type="entry name" value="NB-ARC"/>
</dbReference>
<keyword evidence="3" id="KW-0547">Nucleotide-binding</keyword>
<evidence type="ECO:0000259" key="8">
    <source>
        <dbReference type="Pfam" id="PF23559"/>
    </source>
</evidence>
<evidence type="ECO:0000256" key="2">
    <source>
        <dbReference type="ARBA" id="ARBA00022737"/>
    </source>
</evidence>
<dbReference type="Gene3D" id="1.10.10.10">
    <property type="entry name" value="Winged helix-like DNA-binding domain superfamily/Winged helix DNA-binding domain"/>
    <property type="match status" value="1"/>
</dbReference>
<dbReference type="PANTHER" id="PTHR36766">
    <property type="entry name" value="PLANT BROAD-SPECTRUM MILDEW RESISTANCE PROTEIN RPW8"/>
    <property type="match status" value="1"/>
</dbReference>
<evidence type="ECO:0000259" key="7">
    <source>
        <dbReference type="Pfam" id="PF18052"/>
    </source>
</evidence>